<feature type="transmembrane region" description="Helical" evidence="8">
    <location>
        <begin position="20"/>
        <end position="39"/>
    </location>
</feature>
<feature type="transmembrane region" description="Helical" evidence="8">
    <location>
        <begin position="248"/>
        <end position="267"/>
    </location>
</feature>
<feature type="transmembrane region" description="Helical" evidence="8">
    <location>
        <begin position="82"/>
        <end position="101"/>
    </location>
</feature>
<feature type="transmembrane region" description="Helical" evidence="8">
    <location>
        <begin position="195"/>
        <end position="222"/>
    </location>
</feature>
<dbReference type="Gene3D" id="1.10.3720.10">
    <property type="entry name" value="MetI-like"/>
    <property type="match status" value="1"/>
</dbReference>
<evidence type="ECO:0000313" key="11">
    <source>
        <dbReference type="Proteomes" id="UP000182762"/>
    </source>
</evidence>
<evidence type="ECO:0000256" key="2">
    <source>
        <dbReference type="ARBA" id="ARBA00022448"/>
    </source>
</evidence>
<reference evidence="10 11" key="1">
    <citation type="submission" date="2016-10" db="EMBL/GenBank/DDBJ databases">
        <authorList>
            <person name="Varghese N."/>
            <person name="Submissions S."/>
        </authorList>
    </citation>
    <scope>NUCLEOTIDE SEQUENCE [LARGE SCALE GENOMIC DNA]</scope>
    <source>
        <strain evidence="10 11">DSM 13796</strain>
    </source>
</reference>
<dbReference type="Proteomes" id="UP000182762">
    <property type="component" value="Unassembled WGS sequence"/>
</dbReference>
<comment type="subcellular location">
    <subcellularLocation>
        <location evidence="1 8">Cell membrane</location>
        <topology evidence="1 8">Multi-pass membrane protein</topology>
    </subcellularLocation>
</comment>
<keyword evidence="5 8" id="KW-1133">Transmembrane helix</keyword>
<keyword evidence="11" id="KW-1185">Reference proteome</keyword>
<dbReference type="RefSeq" id="WP_082802606.1">
    <property type="nucleotide sequence ID" value="NZ_FOXX01000018.1"/>
</dbReference>
<dbReference type="PANTHER" id="PTHR43386:SF1">
    <property type="entry name" value="D,D-DIPEPTIDE TRANSPORT SYSTEM PERMEASE PROTEIN DDPC-RELATED"/>
    <property type="match status" value="1"/>
</dbReference>
<dbReference type="NCBIfam" id="NF045474">
    <property type="entry name" value="Opp2C"/>
    <property type="match status" value="1"/>
</dbReference>
<sequence length="282" mass="31159">MKGLSIHLFNEKKPVWQGIIGLLSIVFVILVSIYTFYYLKHDPTLTNLDGRLQEVSFHHPLGTDHLGRDVLTRLLLGGIQTIGYSSLALIVALIIGIPFGLISGYKRGLVDRIFMRIADGFLAFPDTIVAIVLSGLLGPGIGNLVLAIVLVKWVSYARLVRSTVLSESQKDYVLVAKINGLSSFKIMRKHLFPHIVGNVLVLASLDLGKIILLISSLSYIGLGAQPPTPEWGAMLNDSRPYFESKPELMIYPGLAIVAVVLLTNMLGDYLRDHFDVKKEIRK</sequence>
<gene>
    <name evidence="10" type="ORF">SAMN02745910_04639</name>
</gene>
<dbReference type="InterPro" id="IPR035906">
    <property type="entry name" value="MetI-like_sf"/>
</dbReference>
<dbReference type="InterPro" id="IPR000515">
    <property type="entry name" value="MetI-like"/>
</dbReference>
<dbReference type="GeneID" id="93713166"/>
<dbReference type="InterPro" id="IPR053385">
    <property type="entry name" value="ABC_transport_permease"/>
</dbReference>
<dbReference type="PROSITE" id="PS50928">
    <property type="entry name" value="ABC_TM1"/>
    <property type="match status" value="1"/>
</dbReference>
<evidence type="ECO:0000313" key="10">
    <source>
        <dbReference type="EMBL" id="SFQ86349.1"/>
    </source>
</evidence>
<feature type="transmembrane region" description="Helical" evidence="8">
    <location>
        <begin position="140"/>
        <end position="160"/>
    </location>
</feature>
<dbReference type="Pfam" id="PF00528">
    <property type="entry name" value="BPD_transp_1"/>
    <property type="match status" value="1"/>
</dbReference>
<evidence type="ECO:0000256" key="7">
    <source>
        <dbReference type="ARBA" id="ARBA00024202"/>
    </source>
</evidence>
<evidence type="ECO:0000256" key="4">
    <source>
        <dbReference type="ARBA" id="ARBA00022692"/>
    </source>
</evidence>
<organism evidence="10 11">
    <name type="scientific">Priestia endophytica DSM 13796</name>
    <dbReference type="NCBI Taxonomy" id="1121089"/>
    <lineage>
        <taxon>Bacteria</taxon>
        <taxon>Bacillati</taxon>
        <taxon>Bacillota</taxon>
        <taxon>Bacilli</taxon>
        <taxon>Bacillales</taxon>
        <taxon>Bacillaceae</taxon>
        <taxon>Priestia</taxon>
    </lineage>
</organism>
<evidence type="ECO:0000256" key="1">
    <source>
        <dbReference type="ARBA" id="ARBA00004651"/>
    </source>
</evidence>
<feature type="domain" description="ABC transmembrane type-1" evidence="9">
    <location>
        <begin position="78"/>
        <end position="267"/>
    </location>
</feature>
<proteinExistence type="inferred from homology"/>
<evidence type="ECO:0000256" key="8">
    <source>
        <dbReference type="RuleBase" id="RU363032"/>
    </source>
</evidence>
<dbReference type="PANTHER" id="PTHR43386">
    <property type="entry name" value="OLIGOPEPTIDE TRANSPORT SYSTEM PERMEASE PROTEIN APPC"/>
    <property type="match status" value="1"/>
</dbReference>
<evidence type="ECO:0000256" key="5">
    <source>
        <dbReference type="ARBA" id="ARBA00022989"/>
    </source>
</evidence>
<dbReference type="EMBL" id="FOXX01000018">
    <property type="protein sequence ID" value="SFQ86349.1"/>
    <property type="molecule type" value="Genomic_DNA"/>
</dbReference>
<comment type="similarity">
    <text evidence="7">Belongs to the binding-protein-dependent transport system permease family. OppBC subfamily.</text>
</comment>
<keyword evidence="2 8" id="KW-0813">Transport</keyword>
<keyword evidence="6 8" id="KW-0472">Membrane</keyword>
<comment type="caution">
    <text evidence="10">The sequence shown here is derived from an EMBL/GenBank/DDBJ whole genome shotgun (WGS) entry which is preliminary data.</text>
</comment>
<evidence type="ECO:0000256" key="3">
    <source>
        <dbReference type="ARBA" id="ARBA00022475"/>
    </source>
</evidence>
<evidence type="ECO:0000256" key="6">
    <source>
        <dbReference type="ARBA" id="ARBA00023136"/>
    </source>
</evidence>
<dbReference type="InterPro" id="IPR050366">
    <property type="entry name" value="BP-dependent_transpt_permease"/>
</dbReference>
<dbReference type="SUPFAM" id="SSF161098">
    <property type="entry name" value="MetI-like"/>
    <property type="match status" value="1"/>
</dbReference>
<evidence type="ECO:0000259" key="9">
    <source>
        <dbReference type="PROSITE" id="PS50928"/>
    </source>
</evidence>
<dbReference type="CDD" id="cd06261">
    <property type="entry name" value="TM_PBP2"/>
    <property type="match status" value="1"/>
</dbReference>
<keyword evidence="3" id="KW-1003">Cell membrane</keyword>
<name>A0A1I6BZK8_9BACI</name>
<protein>
    <submittedName>
        <fullName evidence="10">Peptide/nickel transport system permease protein</fullName>
    </submittedName>
</protein>
<accession>A0A1I6BZK8</accession>
<keyword evidence="4 8" id="KW-0812">Transmembrane</keyword>